<dbReference type="AlphaFoldDB" id="A0A0B2UUA5"/>
<sequence>MPGSERLCRPILESYVCMLIYALTELTFRVPRMNNVPPVCFAGKFCEGRVPAGDYRHRHKPNEIAEERNEADALVGDLSNARKIGGIGVRNTNATSREAAPTNTSWYCLWYSHPGDSPGHANDHNKKDTKQVCVLFCCLFPMQWPKISTMLTMTDREGEK</sequence>
<organism evidence="1 2">
    <name type="scientific">Toxocara canis</name>
    <name type="common">Canine roundworm</name>
    <dbReference type="NCBI Taxonomy" id="6265"/>
    <lineage>
        <taxon>Eukaryota</taxon>
        <taxon>Metazoa</taxon>
        <taxon>Ecdysozoa</taxon>
        <taxon>Nematoda</taxon>
        <taxon>Chromadorea</taxon>
        <taxon>Rhabditida</taxon>
        <taxon>Spirurina</taxon>
        <taxon>Ascaridomorpha</taxon>
        <taxon>Ascaridoidea</taxon>
        <taxon>Toxocaridae</taxon>
        <taxon>Toxocara</taxon>
    </lineage>
</organism>
<keyword evidence="2" id="KW-1185">Reference proteome</keyword>
<evidence type="ECO:0000313" key="2">
    <source>
        <dbReference type="Proteomes" id="UP000031036"/>
    </source>
</evidence>
<name>A0A0B2UUA5_TOXCA</name>
<evidence type="ECO:0000313" key="1">
    <source>
        <dbReference type="EMBL" id="KHN72988.1"/>
    </source>
</evidence>
<protein>
    <submittedName>
        <fullName evidence="1">Uncharacterized protein</fullName>
    </submittedName>
</protein>
<dbReference type="EMBL" id="JPKZ01003183">
    <property type="protein sequence ID" value="KHN72988.1"/>
    <property type="molecule type" value="Genomic_DNA"/>
</dbReference>
<accession>A0A0B2UUA5</accession>
<reference evidence="1 2" key="1">
    <citation type="submission" date="2014-11" db="EMBL/GenBank/DDBJ databases">
        <title>Genetic blueprint of the zoonotic pathogen Toxocara canis.</title>
        <authorList>
            <person name="Zhu X.-Q."/>
            <person name="Korhonen P.K."/>
            <person name="Cai H."/>
            <person name="Young N.D."/>
            <person name="Nejsum P."/>
            <person name="von Samson-Himmelstjerna G."/>
            <person name="Boag P.R."/>
            <person name="Tan P."/>
            <person name="Li Q."/>
            <person name="Min J."/>
            <person name="Yang Y."/>
            <person name="Wang X."/>
            <person name="Fang X."/>
            <person name="Hall R.S."/>
            <person name="Hofmann A."/>
            <person name="Sternberg P.W."/>
            <person name="Jex A.R."/>
            <person name="Gasser R.B."/>
        </authorList>
    </citation>
    <scope>NUCLEOTIDE SEQUENCE [LARGE SCALE GENOMIC DNA]</scope>
    <source>
        <strain evidence="1">PN_DK_2014</strain>
    </source>
</reference>
<gene>
    <name evidence="1" type="ORF">Tcan_10585</name>
</gene>
<dbReference type="Proteomes" id="UP000031036">
    <property type="component" value="Unassembled WGS sequence"/>
</dbReference>
<comment type="caution">
    <text evidence="1">The sequence shown here is derived from an EMBL/GenBank/DDBJ whole genome shotgun (WGS) entry which is preliminary data.</text>
</comment>
<proteinExistence type="predicted"/>